<evidence type="ECO:0000313" key="1">
    <source>
        <dbReference type="EnsemblPlants" id="OBART06G10580.1"/>
    </source>
</evidence>
<keyword evidence="2" id="KW-1185">Reference proteome</keyword>
<sequence>MYQTSEHSDGLARSMTAFSVTGLHKELDDSPIHFVNSEPSMPRPAASTFSLVPRTLSPSASPPPFSFLLAHDNTDLTTIVDSFLADPMILMIPDALASLHSLLCP</sequence>
<accession>A0A0D3GF97</accession>
<dbReference type="Proteomes" id="UP000026960">
    <property type="component" value="Chromosome 6"/>
</dbReference>
<evidence type="ECO:0000313" key="2">
    <source>
        <dbReference type="Proteomes" id="UP000026960"/>
    </source>
</evidence>
<name>A0A0D3GF97_9ORYZ</name>
<dbReference type="PaxDb" id="65489-OBART06G10580.1"/>
<reference evidence="1" key="2">
    <citation type="submission" date="2015-03" db="UniProtKB">
        <authorList>
            <consortium name="EnsemblPlants"/>
        </authorList>
    </citation>
    <scope>IDENTIFICATION</scope>
</reference>
<dbReference type="EnsemblPlants" id="OBART06G10580.1">
    <property type="protein sequence ID" value="OBART06G10580.1"/>
    <property type="gene ID" value="OBART06G10580"/>
</dbReference>
<organism evidence="1">
    <name type="scientific">Oryza barthii</name>
    <dbReference type="NCBI Taxonomy" id="65489"/>
    <lineage>
        <taxon>Eukaryota</taxon>
        <taxon>Viridiplantae</taxon>
        <taxon>Streptophyta</taxon>
        <taxon>Embryophyta</taxon>
        <taxon>Tracheophyta</taxon>
        <taxon>Spermatophyta</taxon>
        <taxon>Magnoliopsida</taxon>
        <taxon>Liliopsida</taxon>
        <taxon>Poales</taxon>
        <taxon>Poaceae</taxon>
        <taxon>BOP clade</taxon>
        <taxon>Oryzoideae</taxon>
        <taxon>Oryzeae</taxon>
        <taxon>Oryzinae</taxon>
        <taxon>Oryza</taxon>
    </lineage>
</organism>
<dbReference type="HOGENOM" id="CLU_2174936_0_0_1"/>
<reference evidence="1" key="1">
    <citation type="journal article" date="2009" name="Rice">
        <title>De Novo Next Generation Sequencing of Plant Genomes.</title>
        <authorList>
            <person name="Rounsley S."/>
            <person name="Marri P.R."/>
            <person name="Yu Y."/>
            <person name="He R."/>
            <person name="Sisneros N."/>
            <person name="Goicoechea J.L."/>
            <person name="Lee S.J."/>
            <person name="Angelova A."/>
            <person name="Kudrna D."/>
            <person name="Luo M."/>
            <person name="Affourtit J."/>
            <person name="Desany B."/>
            <person name="Knight J."/>
            <person name="Niazi F."/>
            <person name="Egholm M."/>
            <person name="Wing R.A."/>
        </authorList>
    </citation>
    <scope>NUCLEOTIDE SEQUENCE [LARGE SCALE GENOMIC DNA]</scope>
    <source>
        <strain evidence="1">cv. IRGC 105608</strain>
    </source>
</reference>
<dbReference type="Gramene" id="OBART06G10580.1">
    <property type="protein sequence ID" value="OBART06G10580.1"/>
    <property type="gene ID" value="OBART06G10580"/>
</dbReference>
<protein>
    <submittedName>
        <fullName evidence="1">Uncharacterized protein</fullName>
    </submittedName>
</protein>
<dbReference type="AlphaFoldDB" id="A0A0D3GF97"/>
<proteinExistence type="predicted"/>